<name>A0ABT5X740_9EURY</name>
<gene>
    <name evidence="1" type="ORF">P0O15_04695</name>
</gene>
<accession>A0ABT5X740</accession>
<dbReference type="Proteomes" id="UP001220010">
    <property type="component" value="Unassembled WGS sequence"/>
</dbReference>
<keyword evidence="2" id="KW-1185">Reference proteome</keyword>
<dbReference type="RefSeq" id="WP_316966220.1">
    <property type="nucleotide sequence ID" value="NZ_JARFPK010000013.1"/>
</dbReference>
<evidence type="ECO:0000313" key="2">
    <source>
        <dbReference type="Proteomes" id="UP001220010"/>
    </source>
</evidence>
<reference evidence="1 2" key="1">
    <citation type="submission" date="2023-03" db="EMBL/GenBank/DDBJ databases">
        <title>WGS of Methanotrichaceae archaeon Mx.</title>
        <authorList>
            <person name="Sorokin D.Y."/>
            <person name="Merkel A.Y."/>
        </authorList>
    </citation>
    <scope>NUCLEOTIDE SEQUENCE [LARGE SCALE GENOMIC DNA]</scope>
    <source>
        <strain evidence="1 2">Mx</strain>
    </source>
</reference>
<protein>
    <submittedName>
        <fullName evidence="1">Uncharacterized protein</fullName>
    </submittedName>
</protein>
<comment type="caution">
    <text evidence="1">The sequence shown here is derived from an EMBL/GenBank/DDBJ whole genome shotgun (WGS) entry which is preliminary data.</text>
</comment>
<dbReference type="EMBL" id="JARFPK010000013">
    <property type="protein sequence ID" value="MDF0590473.1"/>
    <property type="molecule type" value="Genomic_DNA"/>
</dbReference>
<sequence length="323" mass="36222">MRDIGTMMKMWGVLLLIWAGLMVMLIASTPAFALVNPEGYYLKNEHKFEQDVEGTGYSMVYQKVNTKTLQLKNYMHGSGTLDQATLIRSNQTDTKVRAQDRNTLDYGREFTTQNSVISFVEQNEMTYSPVAFAYGTGWYEKNPIVYNSKLKERTEAKSYQEGVSMVHQIEYASGFVKDIAVDLECREPNPPSGSFSSSAVNGYGLARMKIQEEVTEGTVHIGQLLTNPDPAKGKRGGASGWKNPLIEIDENYVGSFRISKNMEVKVSKSASKPRGDWLSCCFGGYTGVDDDDRMWGEKEVFDSTCRDVAWGKSWEDKSKAQSL</sequence>
<proteinExistence type="predicted"/>
<organism evidence="1 2">
    <name type="scientific">Candidatus Methanocrinis natronophilus</name>
    <dbReference type="NCBI Taxonomy" id="3033396"/>
    <lineage>
        <taxon>Archaea</taxon>
        <taxon>Methanobacteriati</taxon>
        <taxon>Methanobacteriota</taxon>
        <taxon>Stenosarchaea group</taxon>
        <taxon>Methanomicrobia</taxon>
        <taxon>Methanotrichales</taxon>
        <taxon>Methanotrichaceae</taxon>
        <taxon>Methanocrinis</taxon>
    </lineage>
</organism>
<evidence type="ECO:0000313" key="1">
    <source>
        <dbReference type="EMBL" id="MDF0590473.1"/>
    </source>
</evidence>